<feature type="transmembrane region" description="Helical" evidence="10">
    <location>
        <begin position="238"/>
        <end position="259"/>
    </location>
</feature>
<evidence type="ECO:0000256" key="8">
    <source>
        <dbReference type="ARBA" id="ARBA00023136"/>
    </source>
</evidence>
<feature type="transmembrane region" description="Helical" evidence="10">
    <location>
        <begin position="403"/>
        <end position="422"/>
    </location>
</feature>
<dbReference type="EMBL" id="JPGN01000077">
    <property type="protein sequence ID" value="KFI18575.1"/>
    <property type="molecule type" value="Genomic_DNA"/>
</dbReference>
<feature type="transmembrane region" description="Helical" evidence="10">
    <location>
        <begin position="359"/>
        <end position="382"/>
    </location>
</feature>
<feature type="transmembrane region" description="Helical" evidence="10">
    <location>
        <begin position="317"/>
        <end position="339"/>
    </location>
</feature>
<dbReference type="InterPro" id="IPR048279">
    <property type="entry name" value="MdtK-like"/>
</dbReference>
<dbReference type="GO" id="GO:0042910">
    <property type="term" value="F:xenobiotic transmembrane transporter activity"/>
    <property type="evidence" value="ECO:0007669"/>
    <property type="project" value="InterPro"/>
</dbReference>
<keyword evidence="5 10" id="KW-0812">Transmembrane</keyword>
<keyword evidence="7" id="KW-0406">Ion transport</keyword>
<evidence type="ECO:0000256" key="1">
    <source>
        <dbReference type="ARBA" id="ARBA00004429"/>
    </source>
</evidence>
<evidence type="ECO:0000256" key="6">
    <source>
        <dbReference type="ARBA" id="ARBA00022989"/>
    </source>
</evidence>
<evidence type="ECO:0000256" key="7">
    <source>
        <dbReference type="ARBA" id="ARBA00023065"/>
    </source>
</evidence>
<comment type="subcellular location">
    <subcellularLocation>
        <location evidence="1">Cell inner membrane</location>
        <topology evidence="1">Multi-pass membrane protein</topology>
    </subcellularLocation>
</comment>
<evidence type="ECO:0000313" key="12">
    <source>
        <dbReference type="Proteomes" id="UP000028839"/>
    </source>
</evidence>
<evidence type="ECO:0000256" key="10">
    <source>
        <dbReference type="SAM" id="Phobius"/>
    </source>
</evidence>
<reference evidence="11 12" key="1">
    <citation type="submission" date="2014-07" db="EMBL/GenBank/DDBJ databases">
        <title>Comparative analysis of Nitrosococcus oceani genome inventories of strains from Pacific and Atlantic gyres.</title>
        <authorList>
            <person name="Lim C.K."/>
            <person name="Wang L."/>
            <person name="Sayavedra-Soto L.A."/>
            <person name="Klotz M.G."/>
        </authorList>
    </citation>
    <scope>NUCLEOTIDE SEQUENCE [LARGE SCALE GENOMIC DNA]</scope>
    <source>
        <strain evidence="11 12">C-27</strain>
    </source>
</reference>
<feature type="transmembrane region" description="Helical" evidence="10">
    <location>
        <begin position="53"/>
        <end position="75"/>
    </location>
</feature>
<dbReference type="GO" id="GO:0006811">
    <property type="term" value="P:monoatomic ion transport"/>
    <property type="evidence" value="ECO:0007669"/>
    <property type="project" value="UniProtKB-KW"/>
</dbReference>
<protein>
    <recommendedName>
        <fullName evidence="9">Multidrug-efflux transporter</fullName>
    </recommendedName>
</protein>
<proteinExistence type="predicted"/>
<evidence type="ECO:0000256" key="3">
    <source>
        <dbReference type="ARBA" id="ARBA00022449"/>
    </source>
</evidence>
<dbReference type="Proteomes" id="UP000028839">
    <property type="component" value="Unassembled WGS sequence"/>
</dbReference>
<comment type="caution">
    <text evidence="11">The sequence shown here is derived from an EMBL/GenBank/DDBJ whole genome shotgun (WGS) entry which is preliminary data.</text>
</comment>
<accession>A0A0E2Z4T7</accession>
<sequence length="447" mass="47472">MAKHKRQAPQPPLPPLGLKPLLALAIPSAVFTLLTNGFRIVDQYFIQDVSVEAQAAIGSSVFVVIFIYATFELLAAGAGPLIARATGAHDPIARRALLGEALFGALLLTMLLMVIGTLGAPLFTRALGLEGQAASESNRYLCTLFLTVLPLVLTPLIDQAFINMGSARPPLILHALSLSLNIILTPLLIHSAGLGIVGAALASNLARGISVGLGLLLLKRITGLTLKDLKPRGQLRRILRIGAPMALGTAFFAMVYWALLKTSVSPLGAHANAALGIGFSALEGCTWPLFHGLSLGAASLAGRYLGAQRPDLARQTFYMALPFATLLGLAASLTFFFAGEALTGLFTDDRAVHQAATEYAVILAASQLFLAWEALSTGILAGAGDTRTVFWYSTPFNLLRIPLAWLLAFPLGFGAPGIWWAINLTTYAKAICKGWAVWRGRWATIEP</sequence>
<dbReference type="GO" id="GO:0005886">
    <property type="term" value="C:plasma membrane"/>
    <property type="evidence" value="ECO:0007669"/>
    <property type="project" value="UniProtKB-SubCell"/>
</dbReference>
<dbReference type="PANTHER" id="PTHR43298:SF2">
    <property type="entry name" value="FMN_FAD EXPORTER YEEO-RELATED"/>
    <property type="match status" value="1"/>
</dbReference>
<evidence type="ECO:0000256" key="2">
    <source>
        <dbReference type="ARBA" id="ARBA00022448"/>
    </source>
</evidence>
<feature type="transmembrane region" description="Helical" evidence="10">
    <location>
        <begin position="21"/>
        <end position="41"/>
    </location>
</feature>
<evidence type="ECO:0000256" key="4">
    <source>
        <dbReference type="ARBA" id="ARBA00022475"/>
    </source>
</evidence>
<dbReference type="GO" id="GO:0015297">
    <property type="term" value="F:antiporter activity"/>
    <property type="evidence" value="ECO:0007669"/>
    <property type="project" value="UniProtKB-KW"/>
</dbReference>
<feature type="transmembrane region" description="Helical" evidence="10">
    <location>
        <begin position="96"/>
        <end position="118"/>
    </location>
</feature>
<name>A0A0E2Z4T7_9GAMM</name>
<gene>
    <name evidence="11" type="ORF">IB75_13460</name>
</gene>
<evidence type="ECO:0000256" key="9">
    <source>
        <dbReference type="ARBA" id="ARBA00031636"/>
    </source>
</evidence>
<dbReference type="PANTHER" id="PTHR43298">
    <property type="entry name" value="MULTIDRUG RESISTANCE PROTEIN NORM-RELATED"/>
    <property type="match status" value="1"/>
</dbReference>
<keyword evidence="2" id="KW-0813">Transport</keyword>
<feature type="transmembrane region" description="Helical" evidence="10">
    <location>
        <begin position="195"/>
        <end position="218"/>
    </location>
</feature>
<dbReference type="Pfam" id="PF01554">
    <property type="entry name" value="MatE"/>
    <property type="match status" value="2"/>
</dbReference>
<dbReference type="HOGENOM" id="CLU_012893_5_3_6"/>
<feature type="transmembrane region" description="Helical" evidence="10">
    <location>
        <begin position="138"/>
        <end position="157"/>
    </location>
</feature>
<dbReference type="InterPro" id="IPR050222">
    <property type="entry name" value="MATE_MdtK"/>
</dbReference>
<evidence type="ECO:0000313" key="11">
    <source>
        <dbReference type="EMBL" id="KFI18575.1"/>
    </source>
</evidence>
<keyword evidence="3" id="KW-0050">Antiport</keyword>
<keyword evidence="4" id="KW-1003">Cell membrane</keyword>
<feature type="transmembrane region" description="Helical" evidence="10">
    <location>
        <begin position="169"/>
        <end position="189"/>
    </location>
</feature>
<dbReference type="OrthoDB" id="9806302at2"/>
<evidence type="ECO:0000256" key="5">
    <source>
        <dbReference type="ARBA" id="ARBA00022692"/>
    </source>
</evidence>
<keyword evidence="8 10" id="KW-0472">Membrane</keyword>
<organism evidence="11 12">
    <name type="scientific">Nitrosococcus oceani C-27</name>
    <dbReference type="NCBI Taxonomy" id="314279"/>
    <lineage>
        <taxon>Bacteria</taxon>
        <taxon>Pseudomonadati</taxon>
        <taxon>Pseudomonadota</taxon>
        <taxon>Gammaproteobacteria</taxon>
        <taxon>Chromatiales</taxon>
        <taxon>Chromatiaceae</taxon>
        <taxon>Nitrosococcus</taxon>
    </lineage>
</organism>
<dbReference type="PIRSF" id="PIRSF006603">
    <property type="entry name" value="DinF"/>
    <property type="match status" value="1"/>
</dbReference>
<dbReference type="InterPro" id="IPR002528">
    <property type="entry name" value="MATE_fam"/>
</dbReference>
<dbReference type="AlphaFoldDB" id="A0A0E2Z4T7"/>
<dbReference type="NCBIfam" id="TIGR00797">
    <property type="entry name" value="matE"/>
    <property type="match status" value="1"/>
</dbReference>
<keyword evidence="6 10" id="KW-1133">Transmembrane helix</keyword>